<dbReference type="GO" id="GO:0004803">
    <property type="term" value="F:transposase activity"/>
    <property type="evidence" value="ECO:0007669"/>
    <property type="project" value="InterPro"/>
</dbReference>
<dbReference type="InterPro" id="IPR002686">
    <property type="entry name" value="Transposase_17"/>
</dbReference>
<dbReference type="Gene3D" id="3.30.70.1290">
    <property type="entry name" value="Transposase IS200-like"/>
    <property type="match status" value="1"/>
</dbReference>
<dbReference type="InterPro" id="IPR036515">
    <property type="entry name" value="Transposase_17_sf"/>
</dbReference>
<gene>
    <name evidence="2" type="ORF">US53_C0001G0017</name>
</gene>
<dbReference type="GO" id="GO:0006313">
    <property type="term" value="P:DNA transposition"/>
    <property type="evidence" value="ECO:0007669"/>
    <property type="project" value="InterPro"/>
</dbReference>
<dbReference type="Pfam" id="PF01797">
    <property type="entry name" value="Y1_Tnp"/>
    <property type="match status" value="1"/>
</dbReference>
<dbReference type="GO" id="GO:0003677">
    <property type="term" value="F:DNA binding"/>
    <property type="evidence" value="ECO:0007669"/>
    <property type="project" value="InterPro"/>
</dbReference>
<evidence type="ECO:0000313" key="2">
    <source>
        <dbReference type="EMBL" id="KKQ38112.1"/>
    </source>
</evidence>
<dbReference type="PANTHER" id="PTHR34322">
    <property type="entry name" value="TRANSPOSASE, Y1_TNP DOMAIN-CONTAINING"/>
    <property type="match status" value="1"/>
</dbReference>
<dbReference type="EMBL" id="LBTI01000001">
    <property type="protein sequence ID" value="KKQ38112.1"/>
    <property type="molecule type" value="Genomic_DNA"/>
</dbReference>
<sequence length="227" mass="27183">MPSRNVIKIYIENGYYHIYNRGVEKRIIFKDTQDYKVFLTYLKEYLSPPPKPEHIKTIFILQGESFKGIKRQPKNYYKEIELISYCLMPNHFHLLIKQVSKYSIEKFIRSLATRYSVFFNKKYNRVGSLFQGPYKAVLISSENYLLHLSRYIHLNPSEYTDDLINSYSSYAAYLGLRRTNWVNSDIVLNYFNKPVVKDFIKVNTYKRFVEKYKKDSRKLLGKLTLEN</sequence>
<comment type="caution">
    <text evidence="2">The sequence shown here is derived from an EMBL/GenBank/DDBJ whole genome shotgun (WGS) entry which is preliminary data.</text>
</comment>
<dbReference type="SUPFAM" id="SSF143422">
    <property type="entry name" value="Transposase IS200-like"/>
    <property type="match status" value="1"/>
</dbReference>
<dbReference type="Proteomes" id="UP000034591">
    <property type="component" value="Unassembled WGS sequence"/>
</dbReference>
<protein>
    <recommendedName>
        <fullName evidence="1">Transposase IS200-like domain-containing protein</fullName>
    </recommendedName>
</protein>
<evidence type="ECO:0000313" key="3">
    <source>
        <dbReference type="Proteomes" id="UP000034591"/>
    </source>
</evidence>
<proteinExistence type="predicted"/>
<name>A0A0G0H7L9_9BACT</name>
<dbReference type="SMART" id="SM01321">
    <property type="entry name" value="Y1_Tnp"/>
    <property type="match status" value="1"/>
</dbReference>
<dbReference type="PANTHER" id="PTHR34322:SF2">
    <property type="entry name" value="TRANSPOSASE IS200-LIKE DOMAIN-CONTAINING PROTEIN"/>
    <property type="match status" value="1"/>
</dbReference>
<organism evidence="2 3">
    <name type="scientific">Candidatus Woesebacteria bacterium GW2011_GWA1_37_7</name>
    <dbReference type="NCBI Taxonomy" id="1618545"/>
    <lineage>
        <taxon>Bacteria</taxon>
        <taxon>Candidatus Woeseibacteriota</taxon>
    </lineage>
</organism>
<feature type="domain" description="Transposase IS200-like" evidence="1">
    <location>
        <begin position="11"/>
        <end position="155"/>
    </location>
</feature>
<reference evidence="2 3" key="1">
    <citation type="journal article" date="2015" name="Nature">
        <title>rRNA introns, odd ribosomes, and small enigmatic genomes across a large radiation of phyla.</title>
        <authorList>
            <person name="Brown C.T."/>
            <person name="Hug L.A."/>
            <person name="Thomas B.C."/>
            <person name="Sharon I."/>
            <person name="Castelle C.J."/>
            <person name="Singh A."/>
            <person name="Wilkins M.J."/>
            <person name="Williams K.H."/>
            <person name="Banfield J.F."/>
        </authorList>
    </citation>
    <scope>NUCLEOTIDE SEQUENCE [LARGE SCALE GENOMIC DNA]</scope>
</reference>
<dbReference type="AlphaFoldDB" id="A0A0G0H7L9"/>
<evidence type="ECO:0000259" key="1">
    <source>
        <dbReference type="SMART" id="SM01321"/>
    </source>
</evidence>
<accession>A0A0G0H7L9</accession>